<evidence type="ECO:0000256" key="5">
    <source>
        <dbReference type="ARBA" id="ARBA00023157"/>
    </source>
</evidence>
<protein>
    <recommendedName>
        <fullName evidence="6">alpha-1,2-Mannosidase</fullName>
        <ecNumber evidence="6">3.2.1.-</ecNumber>
    </recommendedName>
</protein>
<comment type="cofactor">
    <cofactor evidence="1">
        <name>Ca(2+)</name>
        <dbReference type="ChEBI" id="CHEBI:29108"/>
    </cofactor>
</comment>
<dbReference type="SUPFAM" id="SSF48225">
    <property type="entry name" value="Seven-hairpin glycosidases"/>
    <property type="match status" value="1"/>
</dbReference>
<dbReference type="GO" id="GO:0000139">
    <property type="term" value="C:Golgi membrane"/>
    <property type="evidence" value="ECO:0007669"/>
    <property type="project" value="TreeGrafter"/>
</dbReference>
<organism evidence="8 9">
    <name type="scientific">Artemia franciscana</name>
    <name type="common">Brine shrimp</name>
    <name type="synonym">Artemia sanfranciscana</name>
    <dbReference type="NCBI Taxonomy" id="6661"/>
    <lineage>
        <taxon>Eukaryota</taxon>
        <taxon>Metazoa</taxon>
        <taxon>Ecdysozoa</taxon>
        <taxon>Arthropoda</taxon>
        <taxon>Crustacea</taxon>
        <taxon>Branchiopoda</taxon>
        <taxon>Anostraca</taxon>
        <taxon>Artemiidae</taxon>
        <taxon>Artemia</taxon>
    </lineage>
</organism>
<keyword evidence="6" id="KW-0326">Glycosidase</keyword>
<evidence type="ECO:0000256" key="7">
    <source>
        <dbReference type="SAM" id="MobiDB-lite"/>
    </source>
</evidence>
<dbReference type="GO" id="GO:0005975">
    <property type="term" value="P:carbohydrate metabolic process"/>
    <property type="evidence" value="ECO:0007669"/>
    <property type="project" value="InterPro"/>
</dbReference>
<dbReference type="InterPro" id="IPR036026">
    <property type="entry name" value="Seven-hairpin_glycosidases"/>
</dbReference>
<keyword evidence="5" id="KW-1015">Disulfide bond</keyword>
<comment type="caution">
    <text evidence="8">The sequence shown here is derived from an EMBL/GenBank/DDBJ whole genome shotgun (WGS) entry which is preliminary data.</text>
</comment>
<dbReference type="EC" id="3.2.1.-" evidence="6"/>
<evidence type="ECO:0000256" key="1">
    <source>
        <dbReference type="ARBA" id="ARBA00001913"/>
    </source>
</evidence>
<keyword evidence="4 6" id="KW-0378">Hydrolase</keyword>
<dbReference type="PANTHER" id="PTHR11742:SF6">
    <property type="entry name" value="MANNOSYL-OLIGOSACCHARIDE ALPHA-1,2-MANNOSIDASE IA-RELATED"/>
    <property type="match status" value="1"/>
</dbReference>
<dbReference type="InterPro" id="IPR001382">
    <property type="entry name" value="Glyco_hydro_47"/>
</dbReference>
<sequence length="245" mass="27802">MPIPENSNQEATSLTIKIRSPYTAKDQDNAKDSEISIGNDKSHDNYDETNILVITSDGEDKENDIRKKRDTVKQMMAHAWKNYEKYAFGGNELNPLSMEPNNKDIFGKTQLGLTIVDALDTLYIMGFTEEFKRAQEWTLKKLNFRTVENYIPVFETNIRFVGGLLSAYALTGNCKFIQKAEEIAQLLLPAFNTPTGIPNGLINPKTGRGRNYDWTIDDSAILAEFGTLHLEFKYLSDITGNPKYR</sequence>
<dbReference type="GO" id="GO:0005509">
    <property type="term" value="F:calcium ion binding"/>
    <property type="evidence" value="ECO:0007669"/>
    <property type="project" value="InterPro"/>
</dbReference>
<dbReference type="InterPro" id="IPR050749">
    <property type="entry name" value="Glycosyl_Hydrolase_47"/>
</dbReference>
<comment type="similarity">
    <text evidence="3 6">Belongs to the glycosyl hydrolase 47 family.</text>
</comment>
<dbReference type="Gene3D" id="1.50.10.10">
    <property type="match status" value="1"/>
</dbReference>
<reference evidence="8" key="1">
    <citation type="submission" date="2023-07" db="EMBL/GenBank/DDBJ databases">
        <title>Chromosome-level genome assembly of Artemia franciscana.</title>
        <authorList>
            <person name="Jo E."/>
        </authorList>
    </citation>
    <scope>NUCLEOTIDE SEQUENCE</scope>
    <source>
        <tissue evidence="8">Whole body</tissue>
    </source>
</reference>
<evidence type="ECO:0000256" key="2">
    <source>
        <dbReference type="ARBA" id="ARBA00004922"/>
    </source>
</evidence>
<dbReference type="GO" id="GO:0005783">
    <property type="term" value="C:endoplasmic reticulum"/>
    <property type="evidence" value="ECO:0007669"/>
    <property type="project" value="TreeGrafter"/>
</dbReference>
<proteinExistence type="inferred from homology"/>
<evidence type="ECO:0000313" key="8">
    <source>
        <dbReference type="EMBL" id="KAK2723553.1"/>
    </source>
</evidence>
<dbReference type="AlphaFoldDB" id="A0AA88L9N5"/>
<dbReference type="PRINTS" id="PR00747">
    <property type="entry name" value="GLYHDRLASE47"/>
</dbReference>
<accession>A0AA88L9N5</accession>
<dbReference type="GO" id="GO:0004571">
    <property type="term" value="F:mannosyl-oligosaccharide 1,2-alpha-mannosidase activity"/>
    <property type="evidence" value="ECO:0007669"/>
    <property type="project" value="InterPro"/>
</dbReference>
<dbReference type="Proteomes" id="UP001187531">
    <property type="component" value="Unassembled WGS sequence"/>
</dbReference>
<comment type="pathway">
    <text evidence="2">Protein modification; protein glycosylation.</text>
</comment>
<feature type="region of interest" description="Disordered" evidence="7">
    <location>
        <begin position="1"/>
        <end position="42"/>
    </location>
</feature>
<evidence type="ECO:0000256" key="4">
    <source>
        <dbReference type="ARBA" id="ARBA00022801"/>
    </source>
</evidence>
<dbReference type="Pfam" id="PF01532">
    <property type="entry name" value="Glyco_hydro_47"/>
    <property type="match status" value="1"/>
</dbReference>
<keyword evidence="9" id="KW-1185">Reference proteome</keyword>
<evidence type="ECO:0000256" key="3">
    <source>
        <dbReference type="ARBA" id="ARBA00007658"/>
    </source>
</evidence>
<feature type="compositionally biased region" description="Polar residues" evidence="7">
    <location>
        <begin position="1"/>
        <end position="15"/>
    </location>
</feature>
<evidence type="ECO:0000313" key="9">
    <source>
        <dbReference type="Proteomes" id="UP001187531"/>
    </source>
</evidence>
<dbReference type="PANTHER" id="PTHR11742">
    <property type="entry name" value="MANNOSYL-OLIGOSACCHARIDE ALPHA-1,2-MANNOSIDASE-RELATED"/>
    <property type="match status" value="1"/>
</dbReference>
<feature type="compositionally biased region" description="Basic and acidic residues" evidence="7">
    <location>
        <begin position="25"/>
        <end position="42"/>
    </location>
</feature>
<gene>
    <name evidence="8" type="ORF">QYM36_002032</name>
</gene>
<dbReference type="InterPro" id="IPR012341">
    <property type="entry name" value="6hp_glycosidase-like_sf"/>
</dbReference>
<evidence type="ECO:0000256" key="6">
    <source>
        <dbReference type="RuleBase" id="RU361193"/>
    </source>
</evidence>
<name>A0AA88L9N5_ARTSF</name>
<dbReference type="EMBL" id="JAVRJZ010000004">
    <property type="protein sequence ID" value="KAK2723553.1"/>
    <property type="molecule type" value="Genomic_DNA"/>
</dbReference>